<name>A0A3E4QSG5_9ACTN</name>
<dbReference type="Proteomes" id="UP000260943">
    <property type="component" value="Unassembled WGS sequence"/>
</dbReference>
<evidence type="ECO:0000259" key="8">
    <source>
        <dbReference type="PROSITE" id="PS50011"/>
    </source>
</evidence>
<dbReference type="PANTHER" id="PTHR43289">
    <property type="entry name" value="MITOGEN-ACTIVATED PROTEIN KINASE KINASE KINASE 20-RELATED"/>
    <property type="match status" value="1"/>
</dbReference>
<dbReference type="AlphaFoldDB" id="A0A3E4QSG5"/>
<dbReference type="Pfam" id="PF00069">
    <property type="entry name" value="Pkinase"/>
    <property type="match status" value="1"/>
</dbReference>
<accession>A0A3E4QSG5</accession>
<keyword evidence="2 9" id="KW-0723">Serine/threonine-protein kinase</keyword>
<evidence type="ECO:0000256" key="2">
    <source>
        <dbReference type="ARBA" id="ARBA00022527"/>
    </source>
</evidence>
<evidence type="ECO:0000313" key="9">
    <source>
        <dbReference type="EMBL" id="RGL10139.1"/>
    </source>
</evidence>
<dbReference type="GO" id="GO:0005524">
    <property type="term" value="F:ATP binding"/>
    <property type="evidence" value="ECO:0007669"/>
    <property type="project" value="UniProtKB-KW"/>
</dbReference>
<dbReference type="InterPro" id="IPR011009">
    <property type="entry name" value="Kinase-like_dom_sf"/>
</dbReference>
<evidence type="ECO:0000313" key="10">
    <source>
        <dbReference type="Proteomes" id="UP000260943"/>
    </source>
</evidence>
<keyword evidence="6" id="KW-0067">ATP-binding</keyword>
<dbReference type="Gene3D" id="1.10.510.10">
    <property type="entry name" value="Transferase(Phosphotransferase) domain 1"/>
    <property type="match status" value="1"/>
</dbReference>
<evidence type="ECO:0000256" key="3">
    <source>
        <dbReference type="ARBA" id="ARBA00022679"/>
    </source>
</evidence>
<keyword evidence="4" id="KW-0547">Nucleotide-binding</keyword>
<evidence type="ECO:0000256" key="7">
    <source>
        <dbReference type="SAM" id="MobiDB-lite"/>
    </source>
</evidence>
<evidence type="ECO:0000256" key="1">
    <source>
        <dbReference type="ARBA" id="ARBA00012513"/>
    </source>
</evidence>
<evidence type="ECO:0000256" key="4">
    <source>
        <dbReference type="ARBA" id="ARBA00022741"/>
    </source>
</evidence>
<evidence type="ECO:0000256" key="5">
    <source>
        <dbReference type="ARBA" id="ARBA00022777"/>
    </source>
</evidence>
<feature type="region of interest" description="Disordered" evidence="7">
    <location>
        <begin position="286"/>
        <end position="320"/>
    </location>
</feature>
<feature type="domain" description="Protein kinase" evidence="8">
    <location>
        <begin position="26"/>
        <end position="277"/>
    </location>
</feature>
<dbReference type="EC" id="2.7.11.1" evidence="1"/>
<keyword evidence="3" id="KW-0808">Transferase</keyword>
<keyword evidence="5 9" id="KW-0418">Kinase</keyword>
<sequence length="596" mass="63351">MTGYRRRIPGLNSEQVMHAMGIDDAYRVQRVLVRNANGVTELVTIEDAGPFVRKKMPLQSANRAVWAALAGSACPRLPQVAATYEMPDWFVVVYDYVPGESLANAVERAGALGAVIAAQVAQDVCEALSALHTLHVAHLDIAPANIILAADGAHLVDFGNARVLGSLDAASAGAADKAATGSGAAGASRPKGTWGFAAPEQYFYKADERSDIFAAGRLLGYMLTGIQPDDENIEEFEAALLDEDRVPVALRAVVERASRFEPSARYQSVDELSLAIFRALQGDGADTAADNTAADKDNAVQRDEGRRQSGPKQQVDGRRGSRPAQIALVVLACATALMSLTVCAKVLMGRKGEDQQAAGQQATSQQVPGDVLGVSDSDGGVQLDDDNGSNTVPARATASDIERAYQSLKISESGWHVDSNGYVDYALTIQNTSEDLIVEYPEVIITGRAADGSVVFSKSQVMGVVYPGYDLTFACMTGDGTAPATVEFALGKPQDYQVSVGTGHPTEYKVHDLSVRKDGAGKLTVSGEVEKTVEGDEWLDSQSVWLSVILRDDQGQIVYGWNGFVESPGLGEQMPFSIAVYSVPDYATVEVVPIAQ</sequence>
<dbReference type="SMART" id="SM00220">
    <property type="entry name" value="S_TKc"/>
    <property type="match status" value="1"/>
</dbReference>
<gene>
    <name evidence="9" type="ORF">DXC81_06025</name>
</gene>
<dbReference type="PANTHER" id="PTHR43289:SF6">
    <property type="entry name" value="SERINE_THREONINE-PROTEIN KINASE NEKL-3"/>
    <property type="match status" value="1"/>
</dbReference>
<evidence type="ECO:0000256" key="6">
    <source>
        <dbReference type="ARBA" id="ARBA00022840"/>
    </source>
</evidence>
<dbReference type="InterPro" id="IPR000719">
    <property type="entry name" value="Prot_kinase_dom"/>
</dbReference>
<dbReference type="GO" id="GO:0004674">
    <property type="term" value="F:protein serine/threonine kinase activity"/>
    <property type="evidence" value="ECO:0007669"/>
    <property type="project" value="UniProtKB-KW"/>
</dbReference>
<reference evidence="9 10" key="1">
    <citation type="submission" date="2018-08" db="EMBL/GenBank/DDBJ databases">
        <title>A genome reference for cultivated species of the human gut microbiota.</title>
        <authorList>
            <person name="Zou Y."/>
            <person name="Xue W."/>
            <person name="Luo G."/>
        </authorList>
    </citation>
    <scope>NUCLEOTIDE SEQUENCE [LARGE SCALE GENOMIC DNA]</scope>
    <source>
        <strain evidence="9 10">TF08-14</strain>
    </source>
</reference>
<dbReference type="SUPFAM" id="SSF56112">
    <property type="entry name" value="Protein kinase-like (PK-like)"/>
    <property type="match status" value="1"/>
</dbReference>
<comment type="caution">
    <text evidence="9">The sequence shown here is derived from an EMBL/GenBank/DDBJ whole genome shotgun (WGS) entry which is preliminary data.</text>
</comment>
<organism evidence="9 10">
    <name type="scientific">Collinsella tanakaei</name>
    <dbReference type="NCBI Taxonomy" id="626935"/>
    <lineage>
        <taxon>Bacteria</taxon>
        <taxon>Bacillati</taxon>
        <taxon>Actinomycetota</taxon>
        <taxon>Coriobacteriia</taxon>
        <taxon>Coriobacteriales</taxon>
        <taxon>Coriobacteriaceae</taxon>
        <taxon>Collinsella</taxon>
    </lineage>
</organism>
<dbReference type="EMBL" id="QSRJ01000006">
    <property type="protein sequence ID" value="RGL10139.1"/>
    <property type="molecule type" value="Genomic_DNA"/>
</dbReference>
<protein>
    <recommendedName>
        <fullName evidence="1">non-specific serine/threonine protein kinase</fullName>
        <ecNumber evidence="1">2.7.11.1</ecNumber>
    </recommendedName>
</protein>
<feature type="compositionally biased region" description="Basic and acidic residues" evidence="7">
    <location>
        <begin position="293"/>
        <end position="307"/>
    </location>
</feature>
<dbReference type="PROSITE" id="PS50011">
    <property type="entry name" value="PROTEIN_KINASE_DOM"/>
    <property type="match status" value="1"/>
</dbReference>
<proteinExistence type="predicted"/>